<dbReference type="EMBL" id="PVZF01000005">
    <property type="protein sequence ID" value="PRY15190.1"/>
    <property type="molecule type" value="Genomic_DNA"/>
</dbReference>
<comment type="caution">
    <text evidence="1">The sequence shown here is derived from an EMBL/GenBank/DDBJ whole genome shotgun (WGS) entry which is preliminary data.</text>
</comment>
<dbReference type="Proteomes" id="UP000238083">
    <property type="component" value="Unassembled WGS sequence"/>
</dbReference>
<dbReference type="Pfam" id="PF14030">
    <property type="entry name" value="DUF4245"/>
    <property type="match status" value="1"/>
</dbReference>
<organism evidence="1 2">
    <name type="scientific">Kineococcus rhizosphaerae</name>
    <dbReference type="NCBI Taxonomy" id="559628"/>
    <lineage>
        <taxon>Bacteria</taxon>
        <taxon>Bacillati</taxon>
        <taxon>Actinomycetota</taxon>
        <taxon>Actinomycetes</taxon>
        <taxon>Kineosporiales</taxon>
        <taxon>Kineosporiaceae</taxon>
        <taxon>Kineococcus</taxon>
    </lineage>
</organism>
<keyword evidence="2" id="KW-1185">Reference proteome</keyword>
<gene>
    <name evidence="1" type="ORF">CLV37_105116</name>
</gene>
<accession>A0A2T0R4D7</accession>
<sequence length="177" mass="19071">MQSMVLSMAVILAFVAVVVWLIPRPNAIEQPAVDVRNAAAGAVSQLPFNPVVPDVPQGWTATSANVNRSTDGVLTWHVGYRTDGGKYLALETAQGTTRTWLKAQTQSGDADGEQTIDGQAWQRYLQPDRERYSLTRTQDGQTLLVTGEGGYDLLAQLVTAAEQGWADAGTPWGVKEG</sequence>
<protein>
    <submittedName>
        <fullName evidence="1">Uncharacterized protein DUF4245</fullName>
    </submittedName>
</protein>
<name>A0A2T0R4D7_9ACTN</name>
<proteinExistence type="predicted"/>
<reference evidence="1 2" key="1">
    <citation type="submission" date="2018-03" db="EMBL/GenBank/DDBJ databases">
        <title>Genomic Encyclopedia of Archaeal and Bacterial Type Strains, Phase II (KMG-II): from individual species to whole genera.</title>
        <authorList>
            <person name="Goeker M."/>
        </authorList>
    </citation>
    <scope>NUCLEOTIDE SEQUENCE [LARGE SCALE GENOMIC DNA]</scope>
    <source>
        <strain evidence="1 2">DSM 19711</strain>
    </source>
</reference>
<dbReference type="InterPro" id="IPR025339">
    <property type="entry name" value="DUF4245"/>
</dbReference>
<evidence type="ECO:0000313" key="2">
    <source>
        <dbReference type="Proteomes" id="UP000238083"/>
    </source>
</evidence>
<dbReference type="AlphaFoldDB" id="A0A2T0R4D7"/>
<evidence type="ECO:0000313" key="1">
    <source>
        <dbReference type="EMBL" id="PRY15190.1"/>
    </source>
</evidence>